<feature type="domain" description="C3H1-type" evidence="7">
    <location>
        <begin position="609"/>
        <end position="636"/>
    </location>
</feature>
<feature type="compositionally biased region" description="Polar residues" evidence="6">
    <location>
        <begin position="1010"/>
        <end position="1031"/>
    </location>
</feature>
<feature type="region of interest" description="Disordered" evidence="6">
    <location>
        <begin position="1093"/>
        <end position="1117"/>
    </location>
</feature>
<evidence type="ECO:0000256" key="1">
    <source>
        <dbReference type="ARBA" id="ARBA00022723"/>
    </source>
</evidence>
<evidence type="ECO:0000256" key="6">
    <source>
        <dbReference type="SAM" id="MobiDB-lite"/>
    </source>
</evidence>
<feature type="compositionally biased region" description="Polar residues" evidence="6">
    <location>
        <begin position="793"/>
        <end position="805"/>
    </location>
</feature>
<evidence type="ECO:0000256" key="5">
    <source>
        <dbReference type="PROSITE-ProRule" id="PRU00723"/>
    </source>
</evidence>
<dbReference type="GO" id="GO:0008270">
    <property type="term" value="F:zinc ion binding"/>
    <property type="evidence" value="ECO:0007669"/>
    <property type="project" value="UniProtKB-KW"/>
</dbReference>
<keyword evidence="4 5" id="KW-0862">Zinc</keyword>
<reference evidence="8" key="1">
    <citation type="submission" date="2024-03" db="EMBL/GenBank/DDBJ databases">
        <title>WGS assembly of Saponaria officinalis var. Norfolk2.</title>
        <authorList>
            <person name="Jenkins J."/>
            <person name="Shu S."/>
            <person name="Grimwood J."/>
            <person name="Barry K."/>
            <person name="Goodstein D."/>
            <person name="Schmutz J."/>
            <person name="Leebens-Mack J."/>
            <person name="Osbourn A."/>
        </authorList>
    </citation>
    <scope>NUCLEOTIDE SEQUENCE [LARGE SCALE GENOMIC DNA]</scope>
    <source>
        <strain evidence="8">JIC</strain>
    </source>
</reference>
<feature type="domain" description="C3H1-type" evidence="7">
    <location>
        <begin position="580"/>
        <end position="607"/>
    </location>
</feature>
<comment type="caution">
    <text evidence="8">The sequence shown here is derived from an EMBL/GenBank/DDBJ whole genome shotgun (WGS) entry which is preliminary data.</text>
</comment>
<evidence type="ECO:0000256" key="3">
    <source>
        <dbReference type="ARBA" id="ARBA00022771"/>
    </source>
</evidence>
<feature type="compositionally biased region" description="Basic and acidic residues" evidence="6">
    <location>
        <begin position="741"/>
        <end position="750"/>
    </location>
</feature>
<dbReference type="PANTHER" id="PTHR13119:SF12">
    <property type="entry name" value="PROTEIN SUPPRESSOR OF SABLE"/>
    <property type="match status" value="1"/>
</dbReference>
<name>A0AAW1J2J2_SAPOF</name>
<dbReference type="InterPro" id="IPR045124">
    <property type="entry name" value="Su(sable)-like"/>
</dbReference>
<dbReference type="GO" id="GO:0045892">
    <property type="term" value="P:negative regulation of DNA-templated transcription"/>
    <property type="evidence" value="ECO:0007669"/>
    <property type="project" value="InterPro"/>
</dbReference>
<protein>
    <recommendedName>
        <fullName evidence="7">C3H1-type domain-containing protein</fullName>
    </recommendedName>
</protein>
<feature type="region of interest" description="Disordered" evidence="6">
    <location>
        <begin position="670"/>
        <end position="705"/>
    </location>
</feature>
<accession>A0AAW1J2J2</accession>
<gene>
    <name evidence="8" type="ORF">RND81_08G024000</name>
</gene>
<dbReference type="SUPFAM" id="SSF90229">
    <property type="entry name" value="CCCH zinc finger"/>
    <property type="match status" value="1"/>
</dbReference>
<feature type="region of interest" description="Disordered" evidence="6">
    <location>
        <begin position="75"/>
        <end position="102"/>
    </location>
</feature>
<proteinExistence type="predicted"/>
<evidence type="ECO:0000256" key="4">
    <source>
        <dbReference type="ARBA" id="ARBA00022833"/>
    </source>
</evidence>
<keyword evidence="9" id="KW-1185">Reference proteome</keyword>
<dbReference type="AlphaFoldDB" id="A0AAW1J2J2"/>
<feature type="region of interest" description="Disordered" evidence="6">
    <location>
        <begin position="793"/>
        <end position="843"/>
    </location>
</feature>
<dbReference type="PROSITE" id="PS50103">
    <property type="entry name" value="ZF_C3H1"/>
    <property type="match status" value="3"/>
</dbReference>
<dbReference type="SMART" id="SM00356">
    <property type="entry name" value="ZnF_C3H1"/>
    <property type="match status" value="3"/>
</dbReference>
<feature type="zinc finger region" description="C3H1-type" evidence="5">
    <location>
        <begin position="580"/>
        <end position="607"/>
    </location>
</feature>
<dbReference type="GO" id="GO:0005634">
    <property type="term" value="C:nucleus"/>
    <property type="evidence" value="ECO:0007669"/>
    <property type="project" value="TreeGrafter"/>
</dbReference>
<feature type="region of interest" description="Disordered" evidence="6">
    <location>
        <begin position="541"/>
        <end position="560"/>
    </location>
</feature>
<feature type="compositionally biased region" description="Basic residues" evidence="6">
    <location>
        <begin position="550"/>
        <end position="560"/>
    </location>
</feature>
<dbReference type="PANTHER" id="PTHR13119">
    <property type="entry name" value="ZINC FINGER CCCH DOMAIN-CONTAINING PROTEI"/>
    <property type="match status" value="1"/>
</dbReference>
<feature type="zinc finger region" description="C3H1-type" evidence="5">
    <location>
        <begin position="639"/>
        <end position="662"/>
    </location>
</feature>
<dbReference type="InterPro" id="IPR036855">
    <property type="entry name" value="Znf_CCCH_sf"/>
</dbReference>
<dbReference type="Proteomes" id="UP001443914">
    <property type="component" value="Unassembled WGS sequence"/>
</dbReference>
<feature type="region of interest" description="Disordered" evidence="6">
    <location>
        <begin position="740"/>
        <end position="774"/>
    </location>
</feature>
<keyword evidence="1 5" id="KW-0479">Metal-binding</keyword>
<dbReference type="InterPro" id="IPR000571">
    <property type="entry name" value="Znf_CCCH"/>
</dbReference>
<dbReference type="GO" id="GO:0003723">
    <property type="term" value="F:RNA binding"/>
    <property type="evidence" value="ECO:0007669"/>
    <property type="project" value="InterPro"/>
</dbReference>
<evidence type="ECO:0000313" key="9">
    <source>
        <dbReference type="Proteomes" id="UP001443914"/>
    </source>
</evidence>
<evidence type="ECO:0000256" key="2">
    <source>
        <dbReference type="ARBA" id="ARBA00022737"/>
    </source>
</evidence>
<keyword evidence="2" id="KW-0677">Repeat</keyword>
<feature type="zinc finger region" description="C3H1-type" evidence="5">
    <location>
        <begin position="609"/>
        <end position="636"/>
    </location>
</feature>
<evidence type="ECO:0000313" key="8">
    <source>
        <dbReference type="EMBL" id="KAK9697237.1"/>
    </source>
</evidence>
<dbReference type="EMBL" id="JBDFQZ010000008">
    <property type="protein sequence ID" value="KAK9697237.1"/>
    <property type="molecule type" value="Genomic_DNA"/>
</dbReference>
<dbReference type="Pfam" id="PF00642">
    <property type="entry name" value="zf-CCCH"/>
    <property type="match status" value="1"/>
</dbReference>
<sequence length="1132" mass="124095">MRKIPDEESRKEVREFFGITKPLHTKPIPCNTIINLIKIYSLLPDQQNNPFAKYTNDPDYAHTYPWPKWNLGLDDSVGQTSDKDGMRDNSVPRSTEASNVSVHSSSGEVGEFSFQNEISSDRALFMDAVRSGFQRAIEKMGTSKASEKLDKIACDEDNTNVEAIRVSNVHENLSSIQRILMDESNEISSDRALFMDAVRSGFQRAIEKMGTSKASEKLDKIACDEDNTNVEAIRVSNVHEDLSSIQRILMDESDDADMLQLLDKDVNLDLAFDFGSILDMDRPCDKSSTMESIENEKLTAVYETERNDVEANKSTSEHIVGISPAQKSVDTIMSSSPEFVNQKVECLKDARTTDAKLCEQNVPWELSEIVGLTSTGRESEKVGEFSLGKFDENLERRKRLVVCGLKAKGKKTKVKKAKKMSEKIVESGKHTLSYVEGEAFNSMSSGGDDLMVHGKAVKQNAVALSRCPSTKELLQDKDSWPKGRERLQYTREQLLNLGKTAFIPEHIKKVAREIGVEIHEKHQISAAFKVADSSFLKKKRGGSLSEAKKEKKKMKKRKKRAELNRQLGVKRLKLLPNVKPKVVQHCRHYLMGRCYEGEKCKFSHDVVPLTKSKPCCHFARQACMKGDECPFDHELSKYPCNSFADTGFCSRGESCLFSHKISVKAASEPSSVPLKCDSSSADQRDLSKSKHQANTVVPSTSGKATPKNLKMMLATETIKPAKKPRGLSFFSFGTSQLEDSVQSKESDMHQQSKSSAVVAEATSDSRKTPLNIPGSVAQGINYPFLGNTPIGNSSGTSLLNDSSKYQPKRTSGRSDGTVGTLTPNEAFNVSESLPTPTPSPERDPNFSAMYSGTSTLNLSEILKSFPITTPTPERALNVSEISKGPTPIPERALNLSKFLKVTPTPTPTPAPELIRSTPTATPIVAATPSSTTERALNLSDLIKSSPTQIPTSTPTTERALNLSDLLKSSQTPIPTATATTGRALNLSEMLKGALTQAKAKGISVSSSDISHGKSTSVFSTEQEKGNINASEKMTKEVQPEPGRCGAQSSSSRFSSKIDLQVKKPPNNTQKALQSALAFASKYESGIKLSSTAATKDNNLNDGTSCSGFRQSEPSQASKILQFLNRQGGNEKK</sequence>
<dbReference type="Gene3D" id="4.10.1000.10">
    <property type="entry name" value="Zinc finger, CCCH-type"/>
    <property type="match status" value="1"/>
</dbReference>
<feature type="region of interest" description="Disordered" evidence="6">
    <location>
        <begin position="1010"/>
        <end position="1054"/>
    </location>
</feature>
<evidence type="ECO:0000259" key="7">
    <source>
        <dbReference type="PROSITE" id="PS50103"/>
    </source>
</evidence>
<feature type="domain" description="C3H1-type" evidence="7">
    <location>
        <begin position="639"/>
        <end position="662"/>
    </location>
</feature>
<feature type="compositionally biased region" description="Polar residues" evidence="6">
    <location>
        <begin position="812"/>
        <end position="829"/>
    </location>
</feature>
<feature type="compositionally biased region" description="Polar residues" evidence="6">
    <location>
        <begin position="692"/>
        <end position="703"/>
    </location>
</feature>
<keyword evidence="3 5" id="KW-0863">Zinc-finger</keyword>
<organism evidence="8 9">
    <name type="scientific">Saponaria officinalis</name>
    <name type="common">Common soapwort</name>
    <name type="synonym">Lychnis saponaria</name>
    <dbReference type="NCBI Taxonomy" id="3572"/>
    <lineage>
        <taxon>Eukaryota</taxon>
        <taxon>Viridiplantae</taxon>
        <taxon>Streptophyta</taxon>
        <taxon>Embryophyta</taxon>
        <taxon>Tracheophyta</taxon>
        <taxon>Spermatophyta</taxon>
        <taxon>Magnoliopsida</taxon>
        <taxon>eudicotyledons</taxon>
        <taxon>Gunneridae</taxon>
        <taxon>Pentapetalae</taxon>
        <taxon>Caryophyllales</taxon>
        <taxon>Caryophyllaceae</taxon>
        <taxon>Caryophylleae</taxon>
        <taxon>Saponaria</taxon>
    </lineage>
</organism>